<dbReference type="InterPro" id="IPR002734">
    <property type="entry name" value="RibDG_C"/>
</dbReference>
<dbReference type="InterPro" id="IPR011549">
    <property type="entry name" value="RibD_C"/>
</dbReference>
<dbReference type="InterPro" id="IPR016193">
    <property type="entry name" value="Cytidine_deaminase-like"/>
</dbReference>
<dbReference type="InterPro" id="IPR050765">
    <property type="entry name" value="Riboflavin_Biosynth_HTPR"/>
</dbReference>
<dbReference type="PANTHER" id="PTHR38011:SF7">
    <property type="entry name" value="2,5-DIAMINO-6-RIBOSYLAMINO-4(3H)-PYRIMIDINONE 5'-PHOSPHATE REDUCTASE"/>
    <property type="match status" value="1"/>
</dbReference>
<dbReference type="Gene3D" id="3.40.430.10">
    <property type="entry name" value="Dihydrofolate Reductase, subunit A"/>
    <property type="match status" value="1"/>
</dbReference>
<keyword evidence="15" id="KW-1185">Reference proteome</keyword>
<name>A0ABV2AAJ3_9GAMM</name>
<comment type="pathway">
    <text evidence="3 12">Cofactor biosynthesis; riboflavin biosynthesis; 5-amino-6-(D-ribitylamino)uracil from GTP: step 3/4.</text>
</comment>
<proteinExistence type="inferred from homology"/>
<dbReference type="NCBIfam" id="TIGR00227">
    <property type="entry name" value="ribD_Cterm"/>
    <property type="match status" value="1"/>
</dbReference>
<keyword evidence="10 12" id="KW-0560">Oxidoreductase</keyword>
<dbReference type="NCBIfam" id="TIGR00326">
    <property type="entry name" value="eubact_ribD"/>
    <property type="match status" value="1"/>
</dbReference>
<evidence type="ECO:0000256" key="10">
    <source>
        <dbReference type="ARBA" id="ARBA00023002"/>
    </source>
</evidence>
<keyword evidence="7 12" id="KW-0479">Metal-binding</keyword>
<evidence type="ECO:0000256" key="4">
    <source>
        <dbReference type="ARBA" id="ARBA00005259"/>
    </source>
</evidence>
<dbReference type="RefSeq" id="WP_352889216.1">
    <property type="nucleotide sequence ID" value="NZ_JBEPIJ010000009.1"/>
</dbReference>
<comment type="caution">
    <text evidence="14">The sequence shown here is derived from an EMBL/GenBank/DDBJ whole genome shotgun (WGS) entry which is preliminary data.</text>
</comment>
<dbReference type="Pfam" id="PF01872">
    <property type="entry name" value="RibD_C"/>
    <property type="match status" value="1"/>
</dbReference>
<comment type="similarity">
    <text evidence="4 12">In the N-terminal section; belongs to the cytidine and deoxycytidylate deaminase family.</text>
</comment>
<organism evidence="14 15">
    <name type="scientific">Sinimarinibacterium thermocellulolyticum</name>
    <dbReference type="NCBI Taxonomy" id="3170016"/>
    <lineage>
        <taxon>Bacteria</taxon>
        <taxon>Pseudomonadati</taxon>
        <taxon>Pseudomonadota</taxon>
        <taxon>Gammaproteobacteria</taxon>
        <taxon>Nevskiales</taxon>
        <taxon>Nevskiaceae</taxon>
        <taxon>Sinimarinibacterium</taxon>
    </lineage>
</organism>
<dbReference type="SUPFAM" id="SSF53597">
    <property type="entry name" value="Dihydrofolate reductase-like"/>
    <property type="match status" value="1"/>
</dbReference>
<dbReference type="GO" id="GO:0008703">
    <property type="term" value="F:5-amino-6-(5-phosphoribosylamino)uracil reductase activity"/>
    <property type="evidence" value="ECO:0007669"/>
    <property type="project" value="UniProtKB-EC"/>
</dbReference>
<comment type="pathway">
    <text evidence="2 12">Cofactor biosynthesis; riboflavin biosynthesis; 5-amino-6-(D-ribitylamino)uracil from GTP: step 2/4.</text>
</comment>
<evidence type="ECO:0000256" key="1">
    <source>
        <dbReference type="ARBA" id="ARBA00002151"/>
    </source>
</evidence>
<dbReference type="Pfam" id="PF00383">
    <property type="entry name" value="dCMP_cyt_deam_1"/>
    <property type="match status" value="1"/>
</dbReference>
<evidence type="ECO:0000259" key="13">
    <source>
        <dbReference type="PROSITE" id="PS51747"/>
    </source>
</evidence>
<dbReference type="CDD" id="cd01284">
    <property type="entry name" value="Riboflavin_deaminase-reductase"/>
    <property type="match status" value="1"/>
</dbReference>
<dbReference type="PIRSF" id="PIRSF006769">
    <property type="entry name" value="RibD"/>
    <property type="match status" value="1"/>
</dbReference>
<evidence type="ECO:0000256" key="8">
    <source>
        <dbReference type="ARBA" id="ARBA00022833"/>
    </source>
</evidence>
<evidence type="ECO:0000256" key="7">
    <source>
        <dbReference type="ARBA" id="ARBA00022723"/>
    </source>
</evidence>
<evidence type="ECO:0000313" key="15">
    <source>
        <dbReference type="Proteomes" id="UP001465331"/>
    </source>
</evidence>
<dbReference type="Proteomes" id="UP001465331">
    <property type="component" value="Unassembled WGS sequence"/>
</dbReference>
<dbReference type="InterPro" id="IPR024072">
    <property type="entry name" value="DHFR-like_dom_sf"/>
</dbReference>
<comment type="cofactor">
    <cofactor evidence="12">
        <name>Zn(2+)</name>
        <dbReference type="ChEBI" id="CHEBI:29105"/>
    </cofactor>
    <text evidence="12">Binds 1 zinc ion.</text>
</comment>
<gene>
    <name evidence="14" type="primary">ribD</name>
    <name evidence="14" type="ORF">ABSH63_09250</name>
</gene>
<dbReference type="EMBL" id="JBEPIJ010000009">
    <property type="protein sequence ID" value="MES0874188.1"/>
    <property type="molecule type" value="Genomic_DNA"/>
</dbReference>
<dbReference type="EC" id="3.5.4.26" evidence="12"/>
<dbReference type="PANTHER" id="PTHR38011">
    <property type="entry name" value="DIHYDROFOLATE REDUCTASE FAMILY PROTEIN (AFU_ORTHOLOGUE AFUA_8G06820)"/>
    <property type="match status" value="1"/>
</dbReference>
<accession>A0ABV2AAJ3</accession>
<keyword evidence="8 12" id="KW-0862">Zinc</keyword>
<sequence>MARALELGARGLCGSHPNPSVGCVVLRDGEIVGEGFHARAGQPHAEPLALAQAGARARGAELFVTLEPCAHHGRTPPCVDAVIAAGVRKVWAALADPNPDVDGGGFARLRAAGIEVEVGLLAEQAQRLHRGFLSRMRRGRPWLTLKLAASLDGRTALANGQSRWITGSAARAEVHRRRAEAGAVLTGIGTVLADDPQLTCRESSCAYRGSFLRQPDRIVLDADARAPATAKVWAEGARRFWFTAADGPTPAGVERIAVPRAGSGLDLGAVLTELARREVNEVLAECGPTLAGGLLRSACVDELVLYLAPSLLGHEARPLVTLPGPETLEQRLRWRWRSVERLGEDLRLVLEPDSLSPSPDPHS</sequence>
<comment type="catalytic activity">
    <reaction evidence="12">
        <text>5-amino-6-(5-phospho-D-ribitylamino)uracil + NADP(+) = 5-amino-6-(5-phospho-D-ribosylamino)uracil + NADPH + H(+)</text>
        <dbReference type="Rhea" id="RHEA:17845"/>
        <dbReference type="ChEBI" id="CHEBI:15378"/>
        <dbReference type="ChEBI" id="CHEBI:57783"/>
        <dbReference type="ChEBI" id="CHEBI:58349"/>
        <dbReference type="ChEBI" id="CHEBI:58421"/>
        <dbReference type="ChEBI" id="CHEBI:58453"/>
        <dbReference type="EC" id="1.1.1.193"/>
    </reaction>
</comment>
<evidence type="ECO:0000256" key="11">
    <source>
        <dbReference type="ARBA" id="ARBA00023268"/>
    </source>
</evidence>
<dbReference type="EC" id="1.1.1.193" evidence="12"/>
<dbReference type="Gene3D" id="3.40.140.10">
    <property type="entry name" value="Cytidine Deaminase, domain 2"/>
    <property type="match status" value="1"/>
</dbReference>
<evidence type="ECO:0000256" key="9">
    <source>
        <dbReference type="ARBA" id="ARBA00022857"/>
    </source>
</evidence>
<keyword evidence="9 12" id="KW-0521">NADP</keyword>
<evidence type="ECO:0000256" key="6">
    <source>
        <dbReference type="ARBA" id="ARBA00022619"/>
    </source>
</evidence>
<comment type="function">
    <text evidence="1 12">Converts 2,5-diamino-6-(ribosylamino)-4(3h)-pyrimidinone 5'-phosphate into 5-amino-6-(ribosylamino)-2,4(1h,3h)-pyrimidinedione 5'-phosphate.</text>
</comment>
<evidence type="ECO:0000256" key="5">
    <source>
        <dbReference type="ARBA" id="ARBA00007417"/>
    </source>
</evidence>
<dbReference type="InterPro" id="IPR002125">
    <property type="entry name" value="CMP_dCMP_dom"/>
</dbReference>
<evidence type="ECO:0000256" key="2">
    <source>
        <dbReference type="ARBA" id="ARBA00004882"/>
    </source>
</evidence>
<keyword evidence="6 12" id="KW-0686">Riboflavin biosynthesis</keyword>
<dbReference type="SUPFAM" id="SSF53927">
    <property type="entry name" value="Cytidine deaminase-like"/>
    <property type="match status" value="1"/>
</dbReference>
<protein>
    <recommendedName>
        <fullName evidence="12">Riboflavin biosynthesis protein RibD</fullName>
    </recommendedName>
    <domain>
        <recommendedName>
            <fullName evidence="12">Diaminohydroxyphosphoribosylaminopyrimidine deaminase</fullName>
            <shortName evidence="12">DRAP deaminase</shortName>
            <ecNumber evidence="12">3.5.4.26</ecNumber>
        </recommendedName>
        <alternativeName>
            <fullName evidence="12">Riboflavin-specific deaminase</fullName>
        </alternativeName>
    </domain>
    <domain>
        <recommendedName>
            <fullName evidence="12">5-amino-6-(5-phosphoribosylamino)uracil reductase</fullName>
            <ecNumber evidence="12">1.1.1.193</ecNumber>
        </recommendedName>
        <alternativeName>
            <fullName evidence="12">HTP reductase</fullName>
        </alternativeName>
    </domain>
</protein>
<comment type="catalytic activity">
    <reaction evidence="12">
        <text>2,5-diamino-6-hydroxy-4-(5-phosphoribosylamino)-pyrimidine + H2O + H(+) = 5-amino-6-(5-phospho-D-ribosylamino)uracil + NH4(+)</text>
        <dbReference type="Rhea" id="RHEA:21868"/>
        <dbReference type="ChEBI" id="CHEBI:15377"/>
        <dbReference type="ChEBI" id="CHEBI:15378"/>
        <dbReference type="ChEBI" id="CHEBI:28938"/>
        <dbReference type="ChEBI" id="CHEBI:58453"/>
        <dbReference type="ChEBI" id="CHEBI:58614"/>
        <dbReference type="EC" id="3.5.4.26"/>
    </reaction>
</comment>
<feature type="domain" description="CMP/dCMP-type deaminase" evidence="13">
    <location>
        <begin position="1"/>
        <end position="117"/>
    </location>
</feature>
<keyword evidence="11" id="KW-0511">Multifunctional enzyme</keyword>
<reference evidence="14 15" key="1">
    <citation type="submission" date="2024-06" db="EMBL/GenBank/DDBJ databases">
        <authorList>
            <person name="Li Z."/>
            <person name="Jiang Y."/>
        </authorList>
    </citation>
    <scope>NUCLEOTIDE SEQUENCE [LARGE SCALE GENOMIC DNA]</scope>
    <source>
        <strain evidence="14 15">HSW-8</strain>
    </source>
</reference>
<dbReference type="GO" id="GO:0008835">
    <property type="term" value="F:diaminohydroxyphosphoribosylaminopyrimidine deaminase activity"/>
    <property type="evidence" value="ECO:0007669"/>
    <property type="project" value="UniProtKB-EC"/>
</dbReference>
<evidence type="ECO:0000313" key="14">
    <source>
        <dbReference type="EMBL" id="MES0874188.1"/>
    </source>
</evidence>
<evidence type="ECO:0000256" key="12">
    <source>
        <dbReference type="PIRNR" id="PIRNR006769"/>
    </source>
</evidence>
<dbReference type="PROSITE" id="PS51747">
    <property type="entry name" value="CYT_DCMP_DEAMINASES_2"/>
    <property type="match status" value="1"/>
</dbReference>
<dbReference type="InterPro" id="IPR016192">
    <property type="entry name" value="APOBEC/CMP_deaminase_Zn-bd"/>
</dbReference>
<keyword evidence="12 14" id="KW-0378">Hydrolase</keyword>
<evidence type="ECO:0000256" key="3">
    <source>
        <dbReference type="ARBA" id="ARBA00004910"/>
    </source>
</evidence>
<dbReference type="PROSITE" id="PS00903">
    <property type="entry name" value="CYT_DCMP_DEAMINASES_1"/>
    <property type="match status" value="1"/>
</dbReference>
<dbReference type="InterPro" id="IPR004794">
    <property type="entry name" value="Eubact_RibD"/>
</dbReference>
<comment type="similarity">
    <text evidence="5 12">In the C-terminal section; belongs to the HTP reductase family.</text>
</comment>